<dbReference type="KEGG" id="fwa:DCMF_27575"/>
<dbReference type="EMBL" id="CP017634">
    <property type="protein sequence ID" value="ATW28012.1"/>
    <property type="molecule type" value="Genomic_DNA"/>
</dbReference>
<gene>
    <name evidence="4" type="ORF">DCMF_27575</name>
</gene>
<evidence type="ECO:0000313" key="5">
    <source>
        <dbReference type="Proteomes" id="UP000323521"/>
    </source>
</evidence>
<dbReference type="Pfam" id="PF06253">
    <property type="entry name" value="MTTB"/>
    <property type="match status" value="1"/>
</dbReference>
<proteinExistence type="inferred from homology"/>
<protein>
    <submittedName>
        <fullName evidence="4">Trimethylamine methyltransferase</fullName>
    </submittedName>
</protein>
<comment type="similarity">
    <text evidence="1">Belongs to the trimethylamine methyltransferase family.</text>
</comment>
<dbReference type="GO" id="GO:0008168">
    <property type="term" value="F:methyltransferase activity"/>
    <property type="evidence" value="ECO:0007669"/>
    <property type="project" value="UniProtKB-KW"/>
</dbReference>
<evidence type="ECO:0000256" key="1">
    <source>
        <dbReference type="ARBA" id="ARBA00007137"/>
    </source>
</evidence>
<accession>A0A3G1KZQ6</accession>
<dbReference type="AlphaFoldDB" id="A0A3G1KZQ6"/>
<keyword evidence="2 4" id="KW-0489">Methyltransferase</keyword>
<dbReference type="InterPro" id="IPR010426">
    <property type="entry name" value="MTTB_MeTrfase"/>
</dbReference>
<keyword evidence="5" id="KW-1185">Reference proteome</keyword>
<evidence type="ECO:0000256" key="3">
    <source>
        <dbReference type="ARBA" id="ARBA00022679"/>
    </source>
</evidence>
<dbReference type="OrthoDB" id="5418352at2"/>
<keyword evidence="3 4" id="KW-0808">Transferase</keyword>
<evidence type="ECO:0000313" key="4">
    <source>
        <dbReference type="EMBL" id="ATW28012.1"/>
    </source>
</evidence>
<dbReference type="Proteomes" id="UP000323521">
    <property type="component" value="Chromosome"/>
</dbReference>
<sequence>MLEAVRIFNATEFQYLSQEQLQEIHSASLSILEDVGSLVYHEEALELLKKAGAYVENGNRVYIPGFLAEWAIRTAPSRVAIYDRNGKEAMFLEGRKVYYGTGSDCPNILDSFTGEKRKFLYKDVEDAVKICDYLSNIDFIMSMGIVSNVQKELTYQHEYAIMLRNSIKPQTITAADRASLVDIVEMAGAAVGGKDILRKKPIFVLYVEPSSPLQHSATAVEKLLYAAEHRLPVNYSPGLMAGATGPITMAGAMAQANAEILAGLVIHQLKSPGAPFVFGAGMSPMDLVSMQPTYCAPEAMMETAGICQLARYYHLPSWGFAGCSSSKLPDEHAVYEASIYILMAALTGSNLTHDVGYLEFGLTYSFDLLVMCNEIIGQVKRLMQGIPVDKEHLAVDAIRRVGPGGHFLGDEHTYRHFRDQWQPDLTDRTTYETWLAHGGTSMGQRTQKRIRDILENHHPAPLAPEVNREIDRIIARAEERTK</sequence>
<name>A0A3G1KZQ6_FORW1</name>
<dbReference type="GO" id="GO:0032259">
    <property type="term" value="P:methylation"/>
    <property type="evidence" value="ECO:0007669"/>
    <property type="project" value="UniProtKB-KW"/>
</dbReference>
<dbReference type="Gene3D" id="3.20.20.480">
    <property type="entry name" value="Trimethylamine methyltransferase-like"/>
    <property type="match status" value="1"/>
</dbReference>
<dbReference type="RefSeq" id="WP_148137415.1">
    <property type="nucleotide sequence ID" value="NZ_CP017634.1"/>
</dbReference>
<organism evidence="4 5">
    <name type="scientific">Formimonas warabiya</name>
    <dbReference type="NCBI Taxonomy" id="1761012"/>
    <lineage>
        <taxon>Bacteria</taxon>
        <taxon>Bacillati</taxon>
        <taxon>Bacillota</taxon>
        <taxon>Clostridia</taxon>
        <taxon>Eubacteriales</taxon>
        <taxon>Peptococcaceae</taxon>
        <taxon>Candidatus Formimonas</taxon>
    </lineage>
</organism>
<dbReference type="GO" id="GO:0015948">
    <property type="term" value="P:methanogenesis"/>
    <property type="evidence" value="ECO:0007669"/>
    <property type="project" value="InterPro"/>
</dbReference>
<reference evidence="4 5" key="1">
    <citation type="submission" date="2016-10" db="EMBL/GenBank/DDBJ databases">
        <title>Complete Genome Sequence of Peptococcaceae strain DCMF.</title>
        <authorList>
            <person name="Edwards R.J."/>
            <person name="Holland S.I."/>
            <person name="Deshpande N.P."/>
            <person name="Wong Y.K."/>
            <person name="Ertan H."/>
            <person name="Manefield M."/>
            <person name="Russell T.L."/>
            <person name="Lee M.J."/>
        </authorList>
    </citation>
    <scope>NUCLEOTIDE SEQUENCE [LARGE SCALE GENOMIC DNA]</scope>
    <source>
        <strain evidence="4 5">DCMF</strain>
    </source>
</reference>
<dbReference type="InterPro" id="IPR038601">
    <property type="entry name" value="MttB-like_sf"/>
</dbReference>
<evidence type="ECO:0000256" key="2">
    <source>
        <dbReference type="ARBA" id="ARBA00022603"/>
    </source>
</evidence>